<dbReference type="VEuPathDB" id="VectorBase:HLOH_046243"/>
<comment type="caution">
    <text evidence="1">The sequence shown here is derived from an EMBL/GenBank/DDBJ whole genome shotgun (WGS) entry which is preliminary data.</text>
</comment>
<dbReference type="PANTHER" id="PTHR34615">
    <property type="entry name" value="PX DOMAIN-CONTAINING PROTEIN"/>
    <property type="match status" value="1"/>
</dbReference>
<dbReference type="AlphaFoldDB" id="A0A9J6GND7"/>
<sequence length="348" mass="39782">MARHHRILDDALLLSGLSWREIEDLYLLDAWSSPAVDPLLDPSSVEPYRFRELFRFEQGEVSELLDRLMMPGEVSSSSGVKVTDAEALCMTLRRLAYPARLRELEVLFNRDGSVISSVVDKVLSHVEYNFNHLLADINTHRWLTPSNLELFAEAVHAKGAPLKNCWGFLDCRAQRMYRPLAGRFQPYMHKYQALMAANGIICHLERPYPEHTNSSGTFQLSSLHDSLEKLAQGRDFTVYGRGQYPSHSMLTMPFEGAALKPHEAFFNDMMDVVWRPVEYTVGRVADSLSVVRFYQGQAFSRQRVVRMYKVATLLANCRTCLYGNQVSHFFNVEPPTLEEYLVPLPSDV</sequence>
<reference evidence="1 2" key="1">
    <citation type="journal article" date="2020" name="Cell">
        <title>Large-Scale Comparative Analyses of Tick Genomes Elucidate Their Genetic Diversity and Vector Capacities.</title>
        <authorList>
            <consortium name="Tick Genome and Microbiome Consortium (TIGMIC)"/>
            <person name="Jia N."/>
            <person name="Wang J."/>
            <person name="Shi W."/>
            <person name="Du L."/>
            <person name="Sun Y."/>
            <person name="Zhan W."/>
            <person name="Jiang J.F."/>
            <person name="Wang Q."/>
            <person name="Zhang B."/>
            <person name="Ji P."/>
            <person name="Bell-Sakyi L."/>
            <person name="Cui X.M."/>
            <person name="Yuan T.T."/>
            <person name="Jiang B.G."/>
            <person name="Yang W.F."/>
            <person name="Lam T.T."/>
            <person name="Chang Q.C."/>
            <person name="Ding S.J."/>
            <person name="Wang X.J."/>
            <person name="Zhu J.G."/>
            <person name="Ruan X.D."/>
            <person name="Zhao L."/>
            <person name="Wei J.T."/>
            <person name="Ye R.Z."/>
            <person name="Que T.C."/>
            <person name="Du C.H."/>
            <person name="Zhou Y.H."/>
            <person name="Cheng J.X."/>
            <person name="Dai P.F."/>
            <person name="Guo W.B."/>
            <person name="Han X.H."/>
            <person name="Huang E.J."/>
            <person name="Li L.F."/>
            <person name="Wei W."/>
            <person name="Gao Y.C."/>
            <person name="Liu J.Z."/>
            <person name="Shao H.Z."/>
            <person name="Wang X."/>
            <person name="Wang C.C."/>
            <person name="Yang T.C."/>
            <person name="Huo Q.B."/>
            <person name="Li W."/>
            <person name="Chen H.Y."/>
            <person name="Chen S.E."/>
            <person name="Zhou L.G."/>
            <person name="Ni X.B."/>
            <person name="Tian J.H."/>
            <person name="Sheng Y."/>
            <person name="Liu T."/>
            <person name="Pan Y.S."/>
            <person name="Xia L.Y."/>
            <person name="Li J."/>
            <person name="Zhao F."/>
            <person name="Cao W.C."/>
        </authorList>
    </citation>
    <scope>NUCLEOTIDE SEQUENCE [LARGE SCALE GENOMIC DNA]</scope>
    <source>
        <strain evidence="1">HaeL-2018</strain>
    </source>
</reference>
<keyword evidence="2" id="KW-1185">Reference proteome</keyword>
<accession>A0A9J6GND7</accession>
<evidence type="ECO:0000313" key="1">
    <source>
        <dbReference type="EMBL" id="KAH9376079.1"/>
    </source>
</evidence>
<name>A0A9J6GND7_HAELO</name>
<organism evidence="1 2">
    <name type="scientific">Haemaphysalis longicornis</name>
    <name type="common">Bush tick</name>
    <dbReference type="NCBI Taxonomy" id="44386"/>
    <lineage>
        <taxon>Eukaryota</taxon>
        <taxon>Metazoa</taxon>
        <taxon>Ecdysozoa</taxon>
        <taxon>Arthropoda</taxon>
        <taxon>Chelicerata</taxon>
        <taxon>Arachnida</taxon>
        <taxon>Acari</taxon>
        <taxon>Parasitiformes</taxon>
        <taxon>Ixodida</taxon>
        <taxon>Ixodoidea</taxon>
        <taxon>Ixodidae</taxon>
        <taxon>Haemaphysalinae</taxon>
        <taxon>Haemaphysalis</taxon>
    </lineage>
</organism>
<dbReference type="OrthoDB" id="5978526at2759"/>
<protein>
    <submittedName>
        <fullName evidence="1">Uncharacterized protein</fullName>
    </submittedName>
</protein>
<proteinExistence type="predicted"/>
<gene>
    <name evidence="1" type="ORF">HPB48_012282</name>
</gene>
<evidence type="ECO:0000313" key="2">
    <source>
        <dbReference type="Proteomes" id="UP000821853"/>
    </source>
</evidence>
<dbReference type="Proteomes" id="UP000821853">
    <property type="component" value="Chromosome 5"/>
</dbReference>
<dbReference type="PANTHER" id="PTHR34615:SF1">
    <property type="entry name" value="PX DOMAIN-CONTAINING PROTEIN"/>
    <property type="match status" value="1"/>
</dbReference>
<dbReference type="EMBL" id="JABSTR010000007">
    <property type="protein sequence ID" value="KAH9376079.1"/>
    <property type="molecule type" value="Genomic_DNA"/>
</dbReference>